<proteinExistence type="inferred from homology"/>
<evidence type="ECO:0000256" key="6">
    <source>
        <dbReference type="ARBA" id="ARBA00023002"/>
    </source>
</evidence>
<evidence type="ECO:0000256" key="2">
    <source>
        <dbReference type="ARBA" id="ARBA00004749"/>
    </source>
</evidence>
<dbReference type="SUPFAM" id="SSF51905">
    <property type="entry name" value="FAD/NAD(P)-binding domain"/>
    <property type="match status" value="1"/>
</dbReference>
<evidence type="ECO:0000256" key="5">
    <source>
        <dbReference type="ARBA" id="ARBA00022827"/>
    </source>
</evidence>
<keyword evidence="4" id="KW-0285">Flavoprotein</keyword>
<evidence type="ECO:0000256" key="3">
    <source>
        <dbReference type="ARBA" id="ARBA00005349"/>
    </source>
</evidence>
<keyword evidence="5" id="KW-0274">FAD</keyword>
<evidence type="ECO:0000256" key="7">
    <source>
        <dbReference type="ARBA" id="ARBA00023033"/>
    </source>
</evidence>
<dbReference type="Gene3D" id="3.50.50.60">
    <property type="entry name" value="FAD/NAD(P)-binding domain"/>
    <property type="match status" value="2"/>
</dbReference>
<keyword evidence="6" id="KW-0560">Oxidoreductase</keyword>
<organism evidence="9 10">
    <name type="scientific">Sphingomonas sanxanigenens</name>
    <dbReference type="NCBI Taxonomy" id="397260"/>
    <lineage>
        <taxon>Bacteria</taxon>
        <taxon>Pseudomonadati</taxon>
        <taxon>Pseudomonadota</taxon>
        <taxon>Alphaproteobacteria</taxon>
        <taxon>Sphingomonadales</taxon>
        <taxon>Sphingomonadaceae</taxon>
        <taxon>Sphingomonas</taxon>
    </lineage>
</organism>
<comment type="cofactor">
    <cofactor evidence="1">
        <name>FAD</name>
        <dbReference type="ChEBI" id="CHEBI:57692"/>
    </cofactor>
</comment>
<dbReference type="InterPro" id="IPR002938">
    <property type="entry name" value="FAD-bd"/>
</dbReference>
<dbReference type="PANTHER" id="PTHR43876">
    <property type="entry name" value="UBIQUINONE BIOSYNTHESIS MONOOXYGENASE COQ6, MITOCHONDRIAL"/>
    <property type="match status" value="1"/>
</dbReference>
<dbReference type="GO" id="GO:0004497">
    <property type="term" value="F:monooxygenase activity"/>
    <property type="evidence" value="ECO:0007669"/>
    <property type="project" value="UniProtKB-KW"/>
</dbReference>
<dbReference type="InterPro" id="IPR036188">
    <property type="entry name" value="FAD/NAD-bd_sf"/>
</dbReference>
<dbReference type="PANTHER" id="PTHR43876:SF7">
    <property type="entry name" value="UBIQUINONE BIOSYNTHESIS MONOOXYGENASE COQ6, MITOCHONDRIAL"/>
    <property type="match status" value="1"/>
</dbReference>
<comment type="pathway">
    <text evidence="2">Cofactor biosynthesis; ubiquinone biosynthesis.</text>
</comment>
<dbReference type="PRINTS" id="PR00420">
    <property type="entry name" value="RNGMNOXGNASE"/>
</dbReference>
<dbReference type="Proteomes" id="UP000249066">
    <property type="component" value="Unassembled WGS sequence"/>
</dbReference>
<accession>A0A2W5CCL0</accession>
<sequence length="405" mass="42696">MQNELEADVIILGGGLVGLTLALALDVHGLSSVVVDPADPEAILAPGFDGRASAIASASWKMLDAIGIGARLAGKGCEIRDIHVTDGLAPGLLAFESAADEGPLGYMFENRHVRQALHAAAAESANVTLLMKTRAVETHRDAHGVTATLSDGRTARAALLVAAEGRQSPTREAAGIKVARWQYDHVAIVGALEHEKPHGNIAYEIFYPEGPFALLPMPPGNRSAIVWSVSREHAPAMMKLGERAFVAEAEKKMGGLLGKLKSIAPRSGYPLGFHHASRLTAERLVLVGDAGHGIHPIAGQGLNLGLRDVAALAEVLVEGSRLGLDLGDAQILDRYARWRGLDTLMVAGATDAFTRLFGVPGKAASAARRLGLGVVQRTPALKRFFMQEARGETGALPHLLQGELV</sequence>
<keyword evidence="9" id="KW-0830">Ubiquinone</keyword>
<keyword evidence="7" id="KW-0503">Monooxygenase</keyword>
<comment type="caution">
    <text evidence="9">The sequence shown here is derived from an EMBL/GenBank/DDBJ whole genome shotgun (WGS) entry which is preliminary data.</text>
</comment>
<dbReference type="GO" id="GO:0006744">
    <property type="term" value="P:ubiquinone biosynthetic process"/>
    <property type="evidence" value="ECO:0007669"/>
    <property type="project" value="UniProtKB-UniPathway"/>
</dbReference>
<dbReference type="AlphaFoldDB" id="A0A2W5CCL0"/>
<dbReference type="EMBL" id="QFNN01000002">
    <property type="protein sequence ID" value="PZO92098.1"/>
    <property type="molecule type" value="Genomic_DNA"/>
</dbReference>
<feature type="domain" description="FAD-binding" evidence="8">
    <location>
        <begin position="6"/>
        <end position="336"/>
    </location>
</feature>
<comment type="similarity">
    <text evidence="3">Belongs to the UbiH/COQ6 family.</text>
</comment>
<gene>
    <name evidence="9" type="ORF">DI623_01215</name>
</gene>
<evidence type="ECO:0000256" key="1">
    <source>
        <dbReference type="ARBA" id="ARBA00001974"/>
    </source>
</evidence>
<dbReference type="UniPathway" id="UPA00232"/>
<evidence type="ECO:0000259" key="8">
    <source>
        <dbReference type="Pfam" id="PF01494"/>
    </source>
</evidence>
<reference evidence="9 10" key="1">
    <citation type="submission" date="2017-08" db="EMBL/GenBank/DDBJ databases">
        <title>Infants hospitalized years apart are colonized by the same room-sourced microbial strains.</title>
        <authorList>
            <person name="Brooks B."/>
            <person name="Olm M.R."/>
            <person name="Firek B.A."/>
            <person name="Baker R."/>
            <person name="Thomas B.C."/>
            <person name="Morowitz M.J."/>
            <person name="Banfield J.F."/>
        </authorList>
    </citation>
    <scope>NUCLEOTIDE SEQUENCE [LARGE SCALE GENOMIC DNA]</scope>
    <source>
        <strain evidence="9">S2_018_000_R2_101</strain>
    </source>
</reference>
<dbReference type="FunFam" id="3.50.50.60:FF:000021">
    <property type="entry name" value="Ubiquinone biosynthesis monooxygenase COQ6"/>
    <property type="match status" value="1"/>
</dbReference>
<evidence type="ECO:0000313" key="10">
    <source>
        <dbReference type="Proteomes" id="UP000249066"/>
    </source>
</evidence>
<dbReference type="InterPro" id="IPR010971">
    <property type="entry name" value="UbiH/COQ6"/>
</dbReference>
<dbReference type="GO" id="GO:0016705">
    <property type="term" value="F:oxidoreductase activity, acting on paired donors, with incorporation or reduction of molecular oxygen"/>
    <property type="evidence" value="ECO:0007669"/>
    <property type="project" value="InterPro"/>
</dbReference>
<name>A0A2W5CCL0_9SPHN</name>
<dbReference type="InterPro" id="IPR018168">
    <property type="entry name" value="Ubi_Hdrlase_CS"/>
</dbReference>
<evidence type="ECO:0000313" key="9">
    <source>
        <dbReference type="EMBL" id="PZO92098.1"/>
    </source>
</evidence>
<dbReference type="PROSITE" id="PS01304">
    <property type="entry name" value="UBIH"/>
    <property type="match status" value="1"/>
</dbReference>
<dbReference type="Pfam" id="PF01494">
    <property type="entry name" value="FAD_binding_3"/>
    <property type="match status" value="1"/>
</dbReference>
<dbReference type="GO" id="GO:0110142">
    <property type="term" value="C:ubiquinone biosynthesis complex"/>
    <property type="evidence" value="ECO:0007669"/>
    <property type="project" value="UniProtKB-ARBA"/>
</dbReference>
<evidence type="ECO:0000256" key="4">
    <source>
        <dbReference type="ARBA" id="ARBA00022630"/>
    </source>
</evidence>
<dbReference type="NCBIfam" id="TIGR01988">
    <property type="entry name" value="Ubi-OHases"/>
    <property type="match status" value="1"/>
</dbReference>
<protein>
    <submittedName>
        <fullName evidence="9">Ubiquinone biosynthesis protein UbiH</fullName>
    </submittedName>
</protein>
<dbReference type="GO" id="GO:0071949">
    <property type="term" value="F:FAD binding"/>
    <property type="evidence" value="ECO:0007669"/>
    <property type="project" value="InterPro"/>
</dbReference>
<dbReference type="InterPro" id="IPR051205">
    <property type="entry name" value="UbiH/COQ6_monooxygenase"/>
</dbReference>